<feature type="region of interest" description="Disordered" evidence="1">
    <location>
        <begin position="1"/>
        <end position="38"/>
    </location>
</feature>
<dbReference type="EMBL" id="JAAALK010000283">
    <property type="protein sequence ID" value="KAG8076144.1"/>
    <property type="molecule type" value="Genomic_DNA"/>
</dbReference>
<evidence type="ECO:0000313" key="3">
    <source>
        <dbReference type="Proteomes" id="UP000729402"/>
    </source>
</evidence>
<keyword evidence="3" id="KW-1185">Reference proteome</keyword>
<feature type="region of interest" description="Disordered" evidence="1">
    <location>
        <begin position="54"/>
        <end position="99"/>
    </location>
</feature>
<sequence>MLVCGKRGKMEKHARKEGDHGRGKERQKKRVTGKRDLGRRRLVRKLEIKGQRRRSARLVGRWEIPTGGGTDGRAEGGAAEGRGFDSRQHSASGFSPALL</sequence>
<feature type="compositionally biased region" description="Basic residues" evidence="1">
    <location>
        <begin position="1"/>
        <end position="13"/>
    </location>
</feature>
<dbReference type="Proteomes" id="UP000729402">
    <property type="component" value="Unassembled WGS sequence"/>
</dbReference>
<protein>
    <submittedName>
        <fullName evidence="2">Uncharacterized protein</fullName>
    </submittedName>
</protein>
<name>A0A8J5W4M5_ZIZPA</name>
<gene>
    <name evidence="2" type="ORF">GUJ93_ZPchr0006g43876</name>
</gene>
<reference evidence="2" key="2">
    <citation type="submission" date="2021-02" db="EMBL/GenBank/DDBJ databases">
        <authorList>
            <person name="Kimball J.A."/>
            <person name="Haas M.W."/>
            <person name="Macchietto M."/>
            <person name="Kono T."/>
            <person name="Duquette J."/>
            <person name="Shao M."/>
        </authorList>
    </citation>
    <scope>NUCLEOTIDE SEQUENCE</scope>
    <source>
        <tissue evidence="2">Fresh leaf tissue</tissue>
    </source>
</reference>
<reference evidence="2" key="1">
    <citation type="journal article" date="2021" name="bioRxiv">
        <title>Whole Genome Assembly and Annotation of Northern Wild Rice, Zizania palustris L., Supports a Whole Genome Duplication in the Zizania Genus.</title>
        <authorList>
            <person name="Haas M."/>
            <person name="Kono T."/>
            <person name="Macchietto M."/>
            <person name="Millas R."/>
            <person name="McGilp L."/>
            <person name="Shao M."/>
            <person name="Duquette J."/>
            <person name="Hirsch C.N."/>
            <person name="Kimball J."/>
        </authorList>
    </citation>
    <scope>NUCLEOTIDE SEQUENCE</scope>
    <source>
        <tissue evidence="2">Fresh leaf tissue</tissue>
    </source>
</reference>
<evidence type="ECO:0000256" key="1">
    <source>
        <dbReference type="SAM" id="MobiDB-lite"/>
    </source>
</evidence>
<feature type="compositionally biased region" description="Basic residues" evidence="1">
    <location>
        <begin position="25"/>
        <end position="38"/>
    </location>
</feature>
<feature type="compositionally biased region" description="Basic and acidic residues" evidence="1">
    <location>
        <begin position="14"/>
        <end position="24"/>
    </location>
</feature>
<evidence type="ECO:0000313" key="2">
    <source>
        <dbReference type="EMBL" id="KAG8076144.1"/>
    </source>
</evidence>
<comment type="caution">
    <text evidence="2">The sequence shown here is derived from an EMBL/GenBank/DDBJ whole genome shotgun (WGS) entry which is preliminary data.</text>
</comment>
<organism evidence="2 3">
    <name type="scientific">Zizania palustris</name>
    <name type="common">Northern wild rice</name>
    <dbReference type="NCBI Taxonomy" id="103762"/>
    <lineage>
        <taxon>Eukaryota</taxon>
        <taxon>Viridiplantae</taxon>
        <taxon>Streptophyta</taxon>
        <taxon>Embryophyta</taxon>
        <taxon>Tracheophyta</taxon>
        <taxon>Spermatophyta</taxon>
        <taxon>Magnoliopsida</taxon>
        <taxon>Liliopsida</taxon>
        <taxon>Poales</taxon>
        <taxon>Poaceae</taxon>
        <taxon>BOP clade</taxon>
        <taxon>Oryzoideae</taxon>
        <taxon>Oryzeae</taxon>
        <taxon>Zizaniinae</taxon>
        <taxon>Zizania</taxon>
    </lineage>
</organism>
<accession>A0A8J5W4M5</accession>
<proteinExistence type="predicted"/>
<dbReference type="AlphaFoldDB" id="A0A8J5W4M5"/>